<feature type="domain" description="Acyltransferase 3" evidence="2">
    <location>
        <begin position="11"/>
        <end position="330"/>
    </location>
</feature>
<evidence type="ECO:0000256" key="1">
    <source>
        <dbReference type="SAM" id="Phobius"/>
    </source>
</evidence>
<dbReference type="Pfam" id="PF19040">
    <property type="entry name" value="SGNH"/>
    <property type="match status" value="1"/>
</dbReference>
<evidence type="ECO:0000259" key="3">
    <source>
        <dbReference type="Pfam" id="PF19040"/>
    </source>
</evidence>
<feature type="transmembrane region" description="Helical" evidence="1">
    <location>
        <begin position="168"/>
        <end position="187"/>
    </location>
</feature>
<keyword evidence="5" id="KW-1185">Reference proteome</keyword>
<name>A0A1I4K0V8_9RHOB</name>
<dbReference type="GO" id="GO:0016020">
    <property type="term" value="C:membrane"/>
    <property type="evidence" value="ECO:0007669"/>
    <property type="project" value="TreeGrafter"/>
</dbReference>
<accession>A0A1I4K0V8</accession>
<dbReference type="STRING" id="254406.SAMN04488042_1011260"/>
<keyword evidence="1" id="KW-0812">Transmembrane</keyword>
<feature type="transmembrane region" description="Helical" evidence="1">
    <location>
        <begin position="249"/>
        <end position="266"/>
    </location>
</feature>
<keyword evidence="4" id="KW-0808">Transferase</keyword>
<protein>
    <submittedName>
        <fullName evidence="4">Peptidoglycan/LPS O-acetylase OafA/YrhL, contains acyltransferase and SGNH-hydrolase domains</fullName>
    </submittedName>
</protein>
<dbReference type="InterPro" id="IPR050879">
    <property type="entry name" value="Acyltransferase_3"/>
</dbReference>
<dbReference type="AlphaFoldDB" id="A0A1I4K0V8"/>
<feature type="transmembrane region" description="Helical" evidence="1">
    <location>
        <begin position="317"/>
        <end position="335"/>
    </location>
</feature>
<keyword evidence="1" id="KW-1133">Transmembrane helix</keyword>
<dbReference type="InterPro" id="IPR002656">
    <property type="entry name" value="Acyl_transf_3_dom"/>
</dbReference>
<organism evidence="4 5">
    <name type="scientific">Shimia aestuarii</name>
    <dbReference type="NCBI Taxonomy" id="254406"/>
    <lineage>
        <taxon>Bacteria</taxon>
        <taxon>Pseudomonadati</taxon>
        <taxon>Pseudomonadota</taxon>
        <taxon>Alphaproteobacteria</taxon>
        <taxon>Rhodobacterales</taxon>
        <taxon>Roseobacteraceae</taxon>
    </lineage>
</organism>
<dbReference type="OrthoDB" id="9796461at2"/>
<feature type="transmembrane region" description="Helical" evidence="1">
    <location>
        <begin position="142"/>
        <end position="161"/>
    </location>
</feature>
<dbReference type="Pfam" id="PF01757">
    <property type="entry name" value="Acyl_transf_3"/>
    <property type="match status" value="1"/>
</dbReference>
<feature type="transmembrane region" description="Helical" evidence="1">
    <location>
        <begin position="34"/>
        <end position="57"/>
    </location>
</feature>
<dbReference type="RefSeq" id="WP_093091882.1">
    <property type="nucleotide sequence ID" value="NZ_FOTQ01000001.1"/>
</dbReference>
<evidence type="ECO:0000313" key="5">
    <source>
        <dbReference type="Proteomes" id="UP000199144"/>
    </source>
</evidence>
<dbReference type="Proteomes" id="UP000199144">
    <property type="component" value="Unassembled WGS sequence"/>
</dbReference>
<dbReference type="InterPro" id="IPR043968">
    <property type="entry name" value="SGNH"/>
</dbReference>
<dbReference type="EMBL" id="FOTQ01000001">
    <property type="protein sequence ID" value="SFL72191.1"/>
    <property type="molecule type" value="Genomic_DNA"/>
</dbReference>
<keyword evidence="1" id="KW-0472">Membrane</keyword>
<evidence type="ECO:0000313" key="4">
    <source>
        <dbReference type="EMBL" id="SFL72191.1"/>
    </source>
</evidence>
<keyword evidence="4" id="KW-0378">Hydrolase</keyword>
<sequence>MTQTTPAPHRAEIDGLRAIAVSAVVLYHFGLPGLAGGFVGVDIFFVISGFLIGGILWREKTATGRLSLGRFYLRRIRRLAPAYVAMSAAVLLVGWLVLLPYDFRETAKGVIAATVYLSNVLFFRQSGYFDTAAEDKVLLHTWSLSVEEQFYLFLPLVFLLCGRSRRGMILAFAALFLASLLSAIPLTSRAHTAAFYLFPFRAWELLAGVLLAVWGQERGTDWRFGPWPSWLGLALVLAGIALIQPGPGFPGWQAVVPVAGTVLLLMNGGDPNPVNRVLSMPAPVMIGLISYSLYLWHWPVLTLSTYMRGEYSGPLETTGWIILCLILSLLSWRFIEQPVRRASNLSGKTLLGGAALASVLFLGASAAIFRADGMPGRFGPETQVHIAASGDFLQDFSRCTTPENGPLKGIETCPIGPEGQTPTLLIWGDSHVRALYEGLAQAAHDHNRAALVIWRAGCPPAFDLEKQENSATATQNAACRSGNDQIRAALAEMPDLRDVLLIGRWAYYATGTGSGIDAHNTITLKGDGADKPQDALLAEALTTTVQTLALQDRTVFLLRQPPEIPHYAAPEMARALVHGRVTAQEAQRMGQVTMDAAEERAASAEKAIAQNGAQILDPWPFLCDQFLCEAVRNGQGFYFDNNHLTNAAARQIRAVFAPVFAEGGT</sequence>
<evidence type="ECO:0000259" key="2">
    <source>
        <dbReference type="Pfam" id="PF01757"/>
    </source>
</evidence>
<reference evidence="4 5" key="1">
    <citation type="submission" date="2016-10" db="EMBL/GenBank/DDBJ databases">
        <authorList>
            <person name="de Groot N.N."/>
        </authorList>
    </citation>
    <scope>NUCLEOTIDE SEQUENCE [LARGE SCALE GENOMIC DNA]</scope>
    <source>
        <strain evidence="4 5">DSM 15283</strain>
    </source>
</reference>
<dbReference type="GO" id="GO:0009103">
    <property type="term" value="P:lipopolysaccharide biosynthetic process"/>
    <property type="evidence" value="ECO:0007669"/>
    <property type="project" value="TreeGrafter"/>
</dbReference>
<dbReference type="GO" id="GO:0016747">
    <property type="term" value="F:acyltransferase activity, transferring groups other than amino-acyl groups"/>
    <property type="evidence" value="ECO:0007669"/>
    <property type="project" value="InterPro"/>
</dbReference>
<feature type="transmembrane region" description="Helical" evidence="1">
    <location>
        <begin position="347"/>
        <end position="369"/>
    </location>
</feature>
<gene>
    <name evidence="4" type="ORF">SAMN04488042_1011260</name>
</gene>
<feature type="transmembrane region" description="Helical" evidence="1">
    <location>
        <begin position="278"/>
        <end position="297"/>
    </location>
</feature>
<keyword evidence="4" id="KW-0012">Acyltransferase</keyword>
<dbReference type="GO" id="GO:0016787">
    <property type="term" value="F:hydrolase activity"/>
    <property type="evidence" value="ECO:0007669"/>
    <property type="project" value="UniProtKB-KW"/>
</dbReference>
<feature type="transmembrane region" description="Helical" evidence="1">
    <location>
        <begin position="227"/>
        <end position="243"/>
    </location>
</feature>
<dbReference type="PANTHER" id="PTHR23028:SF53">
    <property type="entry name" value="ACYL_TRANSF_3 DOMAIN-CONTAINING PROTEIN"/>
    <property type="match status" value="1"/>
</dbReference>
<feature type="transmembrane region" description="Helical" evidence="1">
    <location>
        <begin position="78"/>
        <end position="98"/>
    </location>
</feature>
<dbReference type="PANTHER" id="PTHR23028">
    <property type="entry name" value="ACETYLTRANSFERASE"/>
    <property type="match status" value="1"/>
</dbReference>
<proteinExistence type="predicted"/>
<feature type="domain" description="SGNH" evidence="3">
    <location>
        <begin position="398"/>
        <end position="658"/>
    </location>
</feature>
<feature type="transmembrane region" description="Helical" evidence="1">
    <location>
        <begin position="193"/>
        <end position="215"/>
    </location>
</feature>